<keyword evidence="3" id="KW-1185">Reference proteome</keyword>
<reference evidence="2" key="2">
    <citation type="journal article" date="2020" name="Gigascience">
        <title>An improved pig reference genome sequence to enable pig genetics and genomics research.</title>
        <authorList>
            <person name="Warr A."/>
            <person name="Affara N."/>
            <person name="Aken B."/>
            <person name="Beiki H."/>
            <person name="Bickhart D.M."/>
            <person name="Billis K."/>
            <person name="Chow W."/>
            <person name="Eory L."/>
            <person name="Finlayson H.A."/>
            <person name="Flicek P."/>
            <person name="Giron C.G."/>
            <person name="Griffin D.K."/>
            <person name="Hall R."/>
            <person name="Hannum G."/>
            <person name="Hourlier T."/>
            <person name="Howe K."/>
            <person name="Hume D.A."/>
            <person name="Izuogu O."/>
            <person name="Kim K."/>
            <person name="Koren S."/>
            <person name="Liu H."/>
            <person name="Manchanda N."/>
            <person name="Martin F.J."/>
            <person name="Nonneman D.J."/>
            <person name="O'Connor R.E."/>
            <person name="Phillippy A.M."/>
            <person name="Rohrer G.A."/>
            <person name="Rosen B.D."/>
            <person name="Rund L.A."/>
            <person name="Sargent C.A."/>
            <person name="Schook L.B."/>
            <person name="Schroeder S.G."/>
            <person name="Schwartz A.S."/>
            <person name="Skinner B.M."/>
            <person name="Talbot R."/>
            <person name="Tseng E."/>
            <person name="Tuggle C.K."/>
            <person name="Watson M."/>
            <person name="Smith T.P.L."/>
            <person name="Archibald A.L."/>
        </authorList>
    </citation>
    <scope>NUCLEOTIDE SEQUENCE [LARGE SCALE GENOMIC DNA]</scope>
    <source>
        <strain evidence="2">Duroc</strain>
    </source>
</reference>
<reference evidence="2" key="4">
    <citation type="submission" date="2025-09" db="UniProtKB">
        <authorList>
            <consortium name="Ensembl"/>
        </authorList>
    </citation>
    <scope>IDENTIFICATION</scope>
</reference>
<proteinExistence type="predicted"/>
<evidence type="ECO:0000313" key="2">
    <source>
        <dbReference type="Ensembl" id="ENSSSCP00000054843.1"/>
    </source>
</evidence>
<dbReference type="OMA" id="WRRWGTP"/>
<organism evidence="2 3">
    <name type="scientific">Sus scrofa</name>
    <name type="common">Pig</name>
    <dbReference type="NCBI Taxonomy" id="9823"/>
    <lineage>
        <taxon>Eukaryota</taxon>
        <taxon>Metazoa</taxon>
        <taxon>Chordata</taxon>
        <taxon>Craniata</taxon>
        <taxon>Vertebrata</taxon>
        <taxon>Euteleostomi</taxon>
        <taxon>Mammalia</taxon>
        <taxon>Eutheria</taxon>
        <taxon>Laurasiatheria</taxon>
        <taxon>Artiodactyla</taxon>
        <taxon>Suina</taxon>
        <taxon>Suidae</taxon>
        <taxon>Sus</taxon>
    </lineage>
</organism>
<accession>A0A287BE88</accession>
<feature type="compositionally biased region" description="Low complexity" evidence="1">
    <location>
        <begin position="49"/>
        <end position="73"/>
    </location>
</feature>
<dbReference type="AlphaFoldDB" id="A0A287BE88"/>
<dbReference type="GeneTree" id="ENSGT00930000152855"/>
<sequence length="117" mass="12030">GRLRRRRRCAPGGGARAGAQRCQSPLERATPCGGCAGSRGERRSRKRCALGAGEAARARPASAGPSPCAPRSRLLPGATGPARRRTVGAKRQSGAKTRAHTAQAVAAGCRTQGCDQE</sequence>
<dbReference type="Ensembl" id="ENSSSCT00000056300.1">
    <property type="protein sequence ID" value="ENSSSCP00000054843.1"/>
    <property type="gene ID" value="ENSSSCG00000035016.1"/>
</dbReference>
<reference evidence="3" key="1">
    <citation type="submission" date="2009-11" db="EMBL/GenBank/DDBJ databases">
        <authorList>
            <consortium name="Porcine genome sequencing project"/>
        </authorList>
    </citation>
    <scope>NUCLEOTIDE SEQUENCE [LARGE SCALE GENOMIC DNA]</scope>
    <source>
        <strain evidence="3">Duroc</strain>
    </source>
</reference>
<protein>
    <submittedName>
        <fullName evidence="2">Uncharacterized protein</fullName>
    </submittedName>
</protein>
<feature type="region of interest" description="Disordered" evidence="1">
    <location>
        <begin position="1"/>
        <end position="27"/>
    </location>
</feature>
<reference evidence="2" key="3">
    <citation type="submission" date="2025-08" db="UniProtKB">
        <authorList>
            <consortium name="Ensembl"/>
        </authorList>
    </citation>
    <scope>IDENTIFICATION</scope>
</reference>
<evidence type="ECO:0000313" key="3">
    <source>
        <dbReference type="Proteomes" id="UP000008227"/>
    </source>
</evidence>
<feature type="region of interest" description="Disordered" evidence="1">
    <location>
        <begin position="48"/>
        <end position="102"/>
    </location>
</feature>
<dbReference type="Bgee" id="ENSSSCG00000035016">
    <property type="expression patterns" value="Expressed in oocyte and 13 other cell types or tissues"/>
</dbReference>
<name>A0A287BE88_PIG</name>
<evidence type="ECO:0000256" key="1">
    <source>
        <dbReference type="SAM" id="MobiDB-lite"/>
    </source>
</evidence>
<dbReference type="Proteomes" id="UP000008227">
    <property type="component" value="Chromosome 1"/>
</dbReference>
<dbReference type="InParanoid" id="A0A287BE88"/>